<dbReference type="PROSITE" id="PS50072">
    <property type="entry name" value="CSA_PPIASE_2"/>
    <property type="match status" value="1"/>
</dbReference>
<feature type="domain" description="PPIase cyclophilin-type" evidence="4">
    <location>
        <begin position="13"/>
        <end position="150"/>
    </location>
</feature>
<keyword evidence="2" id="KW-0539">Nucleus</keyword>
<dbReference type="GO" id="GO:0003755">
    <property type="term" value="F:peptidyl-prolyl cis-trans isomerase activity"/>
    <property type="evidence" value="ECO:0007669"/>
    <property type="project" value="InterPro"/>
</dbReference>
<dbReference type="GO" id="GO:0006457">
    <property type="term" value="P:protein folding"/>
    <property type="evidence" value="ECO:0007669"/>
    <property type="project" value="InterPro"/>
</dbReference>
<evidence type="ECO:0000256" key="2">
    <source>
        <dbReference type="ARBA" id="ARBA00023242"/>
    </source>
</evidence>
<comment type="caution">
    <text evidence="5">The sequence shown here is derived from an EMBL/GenBank/DDBJ whole genome shotgun (WGS) entry which is preliminary data.</text>
</comment>
<organism evidence="5 6">
    <name type="scientific">Prototheca wickerhamii</name>
    <dbReference type="NCBI Taxonomy" id="3111"/>
    <lineage>
        <taxon>Eukaryota</taxon>
        <taxon>Viridiplantae</taxon>
        <taxon>Chlorophyta</taxon>
        <taxon>core chlorophytes</taxon>
        <taxon>Trebouxiophyceae</taxon>
        <taxon>Chlorellales</taxon>
        <taxon>Chlorellaceae</taxon>
        <taxon>Prototheca</taxon>
    </lineage>
</organism>
<comment type="subcellular location">
    <subcellularLocation>
        <location evidence="1">Nucleus</location>
    </subcellularLocation>
</comment>
<gene>
    <name evidence="5" type="ORF">QBZ16_002716</name>
</gene>
<name>A0AAD9IID9_PROWI</name>
<reference evidence="5" key="1">
    <citation type="submission" date="2021-01" db="EMBL/GenBank/DDBJ databases">
        <authorList>
            <person name="Eckstrom K.M.E."/>
        </authorList>
    </citation>
    <scope>NUCLEOTIDE SEQUENCE</scope>
    <source>
        <strain evidence="5">UVCC 0001</strain>
    </source>
</reference>
<dbReference type="InterPro" id="IPR020892">
    <property type="entry name" value="Cyclophilin-type_PPIase_CS"/>
</dbReference>
<dbReference type="PANTHER" id="PTHR45625">
    <property type="entry name" value="PEPTIDYL-PROLYL CIS-TRANS ISOMERASE-RELATED"/>
    <property type="match status" value="1"/>
</dbReference>
<evidence type="ECO:0000256" key="1">
    <source>
        <dbReference type="ARBA" id="ARBA00004123"/>
    </source>
</evidence>
<dbReference type="EMBL" id="JASFZW010000003">
    <property type="protein sequence ID" value="KAK2079026.1"/>
    <property type="molecule type" value="Genomic_DNA"/>
</dbReference>
<sequence>MSNVYNLEPPTQGKEAPKAVRNFVQLCLEGYYDGTPFHRVIKDFMVQGGDPTGTGTGGESIYGRPFKDEIHSRLRFTHRGLVACANRNEPHTNGSQFFITLDATPQLDRKYTIFGRVAGDTLYNLLRFNDVEVDADDRPEDAVTLRRADVLWNPFEDIAPRVDREAREAAAAEAAQRAAREAKEARRKGAKNLSLISFGDEAEADEEAAAAPIHIASAHDVLEDPRLKKEAAVEVDLGRVREAIRAAKRQHQEEMGVPHVALDGDAEYEASHPHISALEARMRERVLARKAKDEGAAKDAAGAEDAKGPADEERQGVADAPERREPDNEAPEKIGHSSESEDDGEARARPALEGTGRGQRSSAAALAPSRHMAVADAELLTDWQRRRKEYQERKRLGGHRQRDTLSKLQKFTQSLHSASARTHADDAGERAGEGPGPSGAAQGSGYSGRVREDLDHAAYMPAAWRVDEYLAPGGPEGGEDSSDDDLASLRAHKLTFAKETRDAMSRKESVDDYVVHDPLLEAGKAKFNKRTQAERKRGTQWAGRAHA</sequence>
<feature type="compositionally biased region" description="Basic and acidic residues" evidence="3">
    <location>
        <begin position="422"/>
        <end position="432"/>
    </location>
</feature>
<evidence type="ECO:0000313" key="6">
    <source>
        <dbReference type="Proteomes" id="UP001255856"/>
    </source>
</evidence>
<dbReference type="InterPro" id="IPR029000">
    <property type="entry name" value="Cyclophilin-like_dom_sf"/>
</dbReference>
<feature type="region of interest" description="Disordered" evidence="3">
    <location>
        <begin position="525"/>
        <end position="547"/>
    </location>
</feature>
<feature type="compositionally biased region" description="Low complexity" evidence="3">
    <location>
        <begin position="438"/>
        <end position="448"/>
    </location>
</feature>
<proteinExistence type="predicted"/>
<feature type="compositionally biased region" description="Basic and acidic residues" evidence="3">
    <location>
        <begin position="390"/>
        <end position="405"/>
    </location>
</feature>
<dbReference type="Pfam" id="PF00160">
    <property type="entry name" value="Pro_isomerase"/>
    <property type="match status" value="1"/>
</dbReference>
<protein>
    <recommendedName>
        <fullName evidence="4">PPIase cyclophilin-type domain-containing protein</fullName>
    </recommendedName>
</protein>
<evidence type="ECO:0000256" key="3">
    <source>
        <dbReference type="SAM" id="MobiDB-lite"/>
    </source>
</evidence>
<feature type="region of interest" description="Disordered" evidence="3">
    <location>
        <begin position="390"/>
        <end position="452"/>
    </location>
</feature>
<feature type="region of interest" description="Disordered" evidence="3">
    <location>
        <begin position="289"/>
        <end position="374"/>
    </location>
</feature>
<dbReference type="PRINTS" id="PR00153">
    <property type="entry name" value="CSAPPISMRASE"/>
</dbReference>
<accession>A0AAD9IID9</accession>
<dbReference type="Proteomes" id="UP001255856">
    <property type="component" value="Unassembled WGS sequence"/>
</dbReference>
<evidence type="ECO:0000313" key="5">
    <source>
        <dbReference type="EMBL" id="KAK2079026.1"/>
    </source>
</evidence>
<dbReference type="Gene3D" id="2.40.100.10">
    <property type="entry name" value="Cyclophilin-like"/>
    <property type="match status" value="1"/>
</dbReference>
<dbReference type="PANTHER" id="PTHR45625:SF6">
    <property type="entry name" value="SPLICEOSOME-ASSOCIATED PROTEIN CWC27 HOMOLOG"/>
    <property type="match status" value="1"/>
</dbReference>
<evidence type="ECO:0000259" key="4">
    <source>
        <dbReference type="PROSITE" id="PS50072"/>
    </source>
</evidence>
<keyword evidence="6" id="KW-1185">Reference proteome</keyword>
<dbReference type="SUPFAM" id="SSF50891">
    <property type="entry name" value="Cyclophilin-like"/>
    <property type="match status" value="1"/>
</dbReference>
<dbReference type="GO" id="GO:0071013">
    <property type="term" value="C:catalytic step 2 spliceosome"/>
    <property type="evidence" value="ECO:0007669"/>
    <property type="project" value="TreeGrafter"/>
</dbReference>
<dbReference type="AlphaFoldDB" id="A0AAD9IID9"/>
<dbReference type="InterPro" id="IPR002130">
    <property type="entry name" value="Cyclophilin-type_PPIase_dom"/>
</dbReference>
<dbReference type="InterPro" id="IPR044666">
    <property type="entry name" value="Cyclophilin_A-like"/>
</dbReference>
<feature type="compositionally biased region" description="Basic and acidic residues" evidence="3">
    <location>
        <begin position="304"/>
        <end position="350"/>
    </location>
</feature>
<dbReference type="PROSITE" id="PS00170">
    <property type="entry name" value="CSA_PPIASE_1"/>
    <property type="match status" value="1"/>
</dbReference>
<feature type="compositionally biased region" description="Polar residues" evidence="3">
    <location>
        <begin position="406"/>
        <end position="420"/>
    </location>
</feature>